<evidence type="ECO:0000256" key="2">
    <source>
        <dbReference type="SAM" id="Phobius"/>
    </source>
</evidence>
<dbReference type="EMBL" id="LIBB01000291">
    <property type="protein sequence ID" value="KRO70806.1"/>
    <property type="molecule type" value="Genomic_DNA"/>
</dbReference>
<protein>
    <submittedName>
        <fullName evidence="3">Uncharacterized protein</fullName>
    </submittedName>
</protein>
<dbReference type="InterPro" id="IPR050739">
    <property type="entry name" value="MFP"/>
</dbReference>
<reference evidence="3 4" key="1">
    <citation type="submission" date="2015-10" db="EMBL/GenBank/DDBJ databases">
        <title>Metagenome-Assembled Genomes uncover a global brackish microbiome.</title>
        <authorList>
            <person name="Hugerth L.W."/>
            <person name="Larsson J."/>
            <person name="Alneberg J."/>
            <person name="Lindh M.V."/>
            <person name="Legrand C."/>
            <person name="Pinhassi J."/>
            <person name="Andersson A.F."/>
        </authorList>
    </citation>
    <scope>NUCLEOTIDE SEQUENCE [LARGE SCALE GENOMIC DNA]</scope>
    <source>
        <strain evidence="3">BACL4 MAG-120507-bin80</strain>
    </source>
</reference>
<feature type="coiled-coil region" evidence="1">
    <location>
        <begin position="85"/>
        <end position="164"/>
    </location>
</feature>
<name>A0A0R2S7S9_9GAMM</name>
<dbReference type="Gene3D" id="2.40.50.100">
    <property type="match status" value="1"/>
</dbReference>
<sequence length="340" mass="37601">MPRVVRVSCWIIFISLVIGISGLWIPWVQTTSGSGQVTTLNPSDRVQSISALVTGRIAEWYVQDADYVEAGDPIIRIQDIDDQLIVRLQLQLDAARRKIEASQEAVTTAQIDYQRQKNLFAEGLASQLSFEQARIKVQQMTVSLEEARSEFNQAETALSRQGSQLVVAPRNGTIIHVEAGDTATIVSAGQPLATFMPADTERAVEIMIDGRDIGLVHPGRQVRLQFEGWPAFQFSGRPDLAVGTFRGEVVFVEPSARLDGRFRVLVKEPLNSEDCLESEVINGIPRMGECGWPPESFVRLGATVRGWILLETVPLGFELWRLLNSFPPINVTNASSSEEA</sequence>
<evidence type="ECO:0000256" key="1">
    <source>
        <dbReference type="SAM" id="Coils"/>
    </source>
</evidence>
<keyword evidence="1" id="KW-0175">Coiled coil</keyword>
<dbReference type="Proteomes" id="UP000051934">
    <property type="component" value="Unassembled WGS sequence"/>
</dbReference>
<proteinExistence type="predicted"/>
<dbReference type="AlphaFoldDB" id="A0A0R2S7S9"/>
<accession>A0A0R2S7S9</accession>
<dbReference type="GO" id="GO:0015562">
    <property type="term" value="F:efflux transmembrane transporter activity"/>
    <property type="evidence" value="ECO:0007669"/>
    <property type="project" value="InterPro"/>
</dbReference>
<feature type="transmembrane region" description="Helical" evidence="2">
    <location>
        <begin position="7"/>
        <end position="27"/>
    </location>
</feature>
<comment type="caution">
    <text evidence="3">The sequence shown here is derived from an EMBL/GenBank/DDBJ whole genome shotgun (WGS) entry which is preliminary data.</text>
</comment>
<dbReference type="PANTHER" id="PTHR30386">
    <property type="entry name" value="MEMBRANE FUSION SUBUNIT OF EMRAB-TOLC MULTIDRUG EFFLUX PUMP"/>
    <property type="match status" value="1"/>
</dbReference>
<keyword evidence="2" id="KW-1133">Transmembrane helix</keyword>
<organism evidence="3 4">
    <name type="scientific">OM182 bacterium BACL3 MAG-120507-bin80</name>
    <dbReference type="NCBI Taxonomy" id="1655577"/>
    <lineage>
        <taxon>Bacteria</taxon>
        <taxon>Pseudomonadati</taxon>
        <taxon>Pseudomonadota</taxon>
        <taxon>Gammaproteobacteria</taxon>
        <taxon>OMG group</taxon>
        <taxon>OM182 clade</taxon>
    </lineage>
</organism>
<dbReference type="Gene3D" id="1.10.287.470">
    <property type="entry name" value="Helix hairpin bin"/>
    <property type="match status" value="1"/>
</dbReference>
<keyword evidence="2" id="KW-0472">Membrane</keyword>
<dbReference type="SUPFAM" id="SSF111369">
    <property type="entry name" value="HlyD-like secretion proteins"/>
    <property type="match status" value="1"/>
</dbReference>
<keyword evidence="2" id="KW-0812">Transmembrane</keyword>
<evidence type="ECO:0000313" key="4">
    <source>
        <dbReference type="Proteomes" id="UP000051934"/>
    </source>
</evidence>
<evidence type="ECO:0000313" key="3">
    <source>
        <dbReference type="EMBL" id="KRO70806.1"/>
    </source>
</evidence>
<gene>
    <name evidence="3" type="ORF">ABR69_11070</name>
</gene>
<dbReference type="PANTHER" id="PTHR30386:SF27">
    <property type="entry name" value="MEMBRANE FUSION PROTEIN (MFP) FAMILY PROTEIN"/>
    <property type="match status" value="1"/>
</dbReference>